<name>A0ABS8EHL3_9ACTN</name>
<dbReference type="RefSeq" id="WP_229344458.1">
    <property type="nucleotide sequence ID" value="NZ_JAINUL010000001.1"/>
</dbReference>
<organism evidence="2 3">
    <name type="scientific">Streptomyces flavotricini</name>
    <dbReference type="NCBI Taxonomy" id="66888"/>
    <lineage>
        <taxon>Bacteria</taxon>
        <taxon>Bacillati</taxon>
        <taxon>Actinomycetota</taxon>
        <taxon>Actinomycetes</taxon>
        <taxon>Kitasatosporales</taxon>
        <taxon>Streptomycetaceae</taxon>
        <taxon>Streptomyces</taxon>
    </lineage>
</organism>
<protein>
    <submittedName>
        <fullName evidence="2">Uncharacterized protein</fullName>
    </submittedName>
</protein>
<keyword evidence="3" id="KW-1185">Reference proteome</keyword>
<dbReference type="EMBL" id="JAINUL010000001">
    <property type="protein sequence ID" value="MCC0100640.1"/>
    <property type="molecule type" value="Genomic_DNA"/>
</dbReference>
<evidence type="ECO:0000313" key="2">
    <source>
        <dbReference type="EMBL" id="MCC0100640.1"/>
    </source>
</evidence>
<feature type="region of interest" description="Disordered" evidence="1">
    <location>
        <begin position="79"/>
        <end position="111"/>
    </location>
</feature>
<dbReference type="Proteomes" id="UP001520654">
    <property type="component" value="Unassembled WGS sequence"/>
</dbReference>
<evidence type="ECO:0000313" key="3">
    <source>
        <dbReference type="Proteomes" id="UP001520654"/>
    </source>
</evidence>
<comment type="caution">
    <text evidence="2">The sequence shown here is derived from an EMBL/GenBank/DDBJ whole genome shotgun (WGS) entry which is preliminary data.</text>
</comment>
<proteinExistence type="predicted"/>
<evidence type="ECO:0000256" key="1">
    <source>
        <dbReference type="SAM" id="MobiDB-lite"/>
    </source>
</evidence>
<reference evidence="2 3" key="1">
    <citation type="submission" date="2021-08" db="EMBL/GenBank/DDBJ databases">
        <title>Genomic Architecture of Streptomyces flavotricini NGL1 and Streptomyces erythrochromogenes HMS4 With Differential Plant Beneficial attributes and laccase production capabilities.</title>
        <authorList>
            <person name="Salwan R."/>
            <person name="Kaur R."/>
            <person name="Sharma V."/>
        </authorList>
    </citation>
    <scope>NUCLEOTIDE SEQUENCE [LARGE SCALE GENOMIC DNA]</scope>
    <source>
        <strain evidence="2 3">NGL1</strain>
    </source>
</reference>
<accession>A0ABS8EHL3</accession>
<feature type="compositionally biased region" description="Basic and acidic residues" evidence="1">
    <location>
        <begin position="92"/>
        <end position="104"/>
    </location>
</feature>
<sequence length="111" mass="11693">MTGMRVVRASLSGPRADPDPEGVLALLSDLIWAHTPAAHGLEHLRTKAAADGVDVYLFLRAASEAAALTQAHAILDGARAPLRAHGYRPGAPRREPSPGEHSDRPPPSGRP</sequence>
<gene>
    <name evidence="2" type="ORF">K7B10_38975</name>
</gene>